<proteinExistence type="predicted"/>
<dbReference type="AlphaFoldDB" id="A0A9P8AA14"/>
<dbReference type="RefSeq" id="XP_043012556.1">
    <property type="nucleotide sequence ID" value="XM_043151461.1"/>
</dbReference>
<protein>
    <submittedName>
        <fullName evidence="1">Uncharacterized protein</fullName>
    </submittedName>
</protein>
<keyword evidence="2" id="KW-1185">Reference proteome</keyword>
<accession>A0A9P8AA14</accession>
<dbReference type="EMBL" id="CM032183">
    <property type="protein sequence ID" value="KAG7096086.1"/>
    <property type="molecule type" value="Genomic_DNA"/>
</dbReference>
<gene>
    <name evidence="1" type="ORF">E1B28_006763</name>
</gene>
<dbReference type="GeneID" id="66075839"/>
<name>A0A9P8AA14_9AGAR</name>
<dbReference type="Proteomes" id="UP001049176">
    <property type="component" value="Chromosome 3"/>
</dbReference>
<sequence>MPSPAQSFLSLTLQLKHWKMAPSLTYKQATDKQSHPKWTVTLKDIPSWHCDNVYILTGYRRPQDWRGCVHSIYACAYS</sequence>
<evidence type="ECO:0000313" key="2">
    <source>
        <dbReference type="Proteomes" id="UP001049176"/>
    </source>
</evidence>
<comment type="caution">
    <text evidence="1">The sequence shown here is derived from an EMBL/GenBank/DDBJ whole genome shotgun (WGS) entry which is preliminary data.</text>
</comment>
<organism evidence="1 2">
    <name type="scientific">Marasmius oreades</name>
    <name type="common">fairy-ring Marasmius</name>
    <dbReference type="NCBI Taxonomy" id="181124"/>
    <lineage>
        <taxon>Eukaryota</taxon>
        <taxon>Fungi</taxon>
        <taxon>Dikarya</taxon>
        <taxon>Basidiomycota</taxon>
        <taxon>Agaricomycotina</taxon>
        <taxon>Agaricomycetes</taxon>
        <taxon>Agaricomycetidae</taxon>
        <taxon>Agaricales</taxon>
        <taxon>Marasmiineae</taxon>
        <taxon>Marasmiaceae</taxon>
        <taxon>Marasmius</taxon>
    </lineage>
</organism>
<dbReference type="OrthoDB" id="529367at2759"/>
<evidence type="ECO:0000313" key="1">
    <source>
        <dbReference type="EMBL" id="KAG7096086.1"/>
    </source>
</evidence>
<reference evidence="1" key="1">
    <citation type="journal article" date="2021" name="Genome Biol. Evol.">
        <title>The assembled and annotated genome of the fairy-ring fungus Marasmius oreades.</title>
        <authorList>
            <person name="Hiltunen M."/>
            <person name="Ament-Velasquez S.L."/>
            <person name="Johannesson H."/>
        </authorList>
    </citation>
    <scope>NUCLEOTIDE SEQUENCE</scope>
    <source>
        <strain evidence="1">03SP1</strain>
    </source>
</reference>